<reference evidence="2 3" key="1">
    <citation type="submission" date="2014-06" db="EMBL/GenBank/DDBJ databases">
        <title>Evolutionary Origins and Diversification of the Mycorrhizal Mutualists.</title>
        <authorList>
            <consortium name="DOE Joint Genome Institute"/>
            <consortium name="Mycorrhizal Genomics Consortium"/>
            <person name="Kohler A."/>
            <person name="Kuo A."/>
            <person name="Nagy L.G."/>
            <person name="Floudas D."/>
            <person name="Copeland A."/>
            <person name="Barry K.W."/>
            <person name="Cichocki N."/>
            <person name="Veneault-Fourrey C."/>
            <person name="LaButti K."/>
            <person name="Lindquist E.A."/>
            <person name="Lipzen A."/>
            <person name="Lundell T."/>
            <person name="Morin E."/>
            <person name="Murat C."/>
            <person name="Riley R."/>
            <person name="Ohm R."/>
            <person name="Sun H."/>
            <person name="Tunlid A."/>
            <person name="Henrissat B."/>
            <person name="Grigoriev I.V."/>
            <person name="Hibbett D.S."/>
            <person name="Martin F."/>
        </authorList>
    </citation>
    <scope>NUCLEOTIDE SEQUENCE [LARGE SCALE GENOMIC DNA]</scope>
    <source>
        <strain evidence="2 3">SS14</strain>
    </source>
</reference>
<keyword evidence="1" id="KW-0812">Transmembrane</keyword>
<keyword evidence="3" id="KW-1185">Reference proteome</keyword>
<evidence type="ECO:0000256" key="1">
    <source>
        <dbReference type="SAM" id="Phobius"/>
    </source>
</evidence>
<dbReference type="Proteomes" id="UP000054279">
    <property type="component" value="Unassembled WGS sequence"/>
</dbReference>
<dbReference type="AlphaFoldDB" id="A0A0C9VM24"/>
<dbReference type="EMBL" id="KN837127">
    <property type="protein sequence ID" value="KIJ42852.1"/>
    <property type="molecule type" value="Genomic_DNA"/>
</dbReference>
<name>A0A0C9VM24_SPHS4</name>
<organism evidence="2 3">
    <name type="scientific">Sphaerobolus stellatus (strain SS14)</name>
    <dbReference type="NCBI Taxonomy" id="990650"/>
    <lineage>
        <taxon>Eukaryota</taxon>
        <taxon>Fungi</taxon>
        <taxon>Dikarya</taxon>
        <taxon>Basidiomycota</taxon>
        <taxon>Agaricomycotina</taxon>
        <taxon>Agaricomycetes</taxon>
        <taxon>Phallomycetidae</taxon>
        <taxon>Geastrales</taxon>
        <taxon>Sphaerobolaceae</taxon>
        <taxon>Sphaerobolus</taxon>
    </lineage>
</organism>
<feature type="transmembrane region" description="Helical" evidence="1">
    <location>
        <begin position="147"/>
        <end position="169"/>
    </location>
</feature>
<evidence type="ECO:0000313" key="3">
    <source>
        <dbReference type="Proteomes" id="UP000054279"/>
    </source>
</evidence>
<keyword evidence="1" id="KW-1133">Transmembrane helix</keyword>
<gene>
    <name evidence="2" type="ORF">M422DRAFT_253949</name>
</gene>
<protein>
    <submittedName>
        <fullName evidence="2">Uncharacterized protein</fullName>
    </submittedName>
</protein>
<keyword evidence="1" id="KW-0472">Membrane</keyword>
<dbReference type="HOGENOM" id="CLU_1190543_0_0_1"/>
<evidence type="ECO:0000313" key="2">
    <source>
        <dbReference type="EMBL" id="KIJ42852.1"/>
    </source>
</evidence>
<sequence length="233" mass="25218">MNATIEVDLVNGNFTVLQETKYTQANTFTDPNNLLRGRVLNGLTNAVVSNKSDPLNNVFSSPTDTHTLSSNYLNGPPTLLGAINQAAQGTPDGYNSRIRDGSLVDIVQNYYSIYLTLAAKQLYFTKGDGTLPAVVRLSESRLFVTSLAAYLLTAILLGNAIMGAIVHLAHKRARRMAPFPCQPNTLAAAFALTLGSNIGDVVKSHDDNETLEDTLANKMFVLDRKTGGIHVFM</sequence>
<accession>A0A0C9VM24</accession>
<proteinExistence type="predicted"/>